<feature type="transmembrane region" description="Helical" evidence="3">
    <location>
        <begin position="579"/>
        <end position="600"/>
    </location>
</feature>
<accession>A0ABT8BJX5</accession>
<feature type="domain" description="Phage tail tape measure protein" evidence="4">
    <location>
        <begin position="116"/>
        <end position="294"/>
    </location>
</feature>
<proteinExistence type="predicted"/>
<feature type="transmembrane region" description="Helical" evidence="3">
    <location>
        <begin position="522"/>
        <end position="544"/>
    </location>
</feature>
<dbReference type="Pfam" id="PF10145">
    <property type="entry name" value="PhageMin_Tail"/>
    <property type="match status" value="1"/>
</dbReference>
<keyword evidence="3" id="KW-0812">Transmembrane</keyword>
<evidence type="ECO:0000256" key="3">
    <source>
        <dbReference type="SAM" id="Phobius"/>
    </source>
</evidence>
<comment type="caution">
    <text evidence="5">The sequence shown here is derived from an EMBL/GenBank/DDBJ whole genome shotgun (WGS) entry which is preliminary data.</text>
</comment>
<protein>
    <submittedName>
        <fullName evidence="5">Phage tail tape measure protein</fullName>
    </submittedName>
</protein>
<keyword evidence="3" id="KW-0472">Membrane</keyword>
<evidence type="ECO:0000256" key="1">
    <source>
        <dbReference type="ARBA" id="ARBA00022612"/>
    </source>
</evidence>
<dbReference type="PANTHER" id="PTHR37813:SF1">
    <property type="entry name" value="FELS-2 PROPHAGE PROTEIN"/>
    <property type="match status" value="1"/>
</dbReference>
<feature type="region of interest" description="Disordered" evidence="2">
    <location>
        <begin position="943"/>
        <end position="969"/>
    </location>
</feature>
<evidence type="ECO:0000256" key="2">
    <source>
        <dbReference type="SAM" id="MobiDB-lite"/>
    </source>
</evidence>
<dbReference type="Proteomes" id="UP001224644">
    <property type="component" value="Unassembled WGS sequence"/>
</dbReference>
<evidence type="ECO:0000259" key="4">
    <source>
        <dbReference type="Pfam" id="PF10145"/>
    </source>
</evidence>
<dbReference type="NCBIfam" id="TIGR01760">
    <property type="entry name" value="tape_meas_TP901"/>
    <property type="match status" value="1"/>
</dbReference>
<keyword evidence="1" id="KW-1188">Viral release from host cell</keyword>
<gene>
    <name evidence="5" type="ORF">QWZ12_16110</name>
</gene>
<dbReference type="RefSeq" id="WP_238226234.1">
    <property type="nucleotide sequence ID" value="NZ_BPQD01000016.1"/>
</dbReference>
<organism evidence="5 6">
    <name type="scientific">Methylobacterium adhaesivum</name>
    <dbReference type="NCBI Taxonomy" id="333297"/>
    <lineage>
        <taxon>Bacteria</taxon>
        <taxon>Pseudomonadati</taxon>
        <taxon>Pseudomonadota</taxon>
        <taxon>Alphaproteobacteria</taxon>
        <taxon>Hyphomicrobiales</taxon>
        <taxon>Methylobacteriaceae</taxon>
        <taxon>Methylobacterium</taxon>
    </lineage>
</organism>
<name>A0ABT8BJX5_9HYPH</name>
<keyword evidence="3" id="KW-1133">Transmembrane helix</keyword>
<dbReference type="PANTHER" id="PTHR37813">
    <property type="entry name" value="FELS-2 PROPHAGE PROTEIN"/>
    <property type="match status" value="1"/>
</dbReference>
<feature type="transmembrane region" description="Helical" evidence="3">
    <location>
        <begin position="612"/>
        <end position="637"/>
    </location>
</feature>
<evidence type="ECO:0000313" key="5">
    <source>
        <dbReference type="EMBL" id="MDN3592123.1"/>
    </source>
</evidence>
<reference evidence="6" key="1">
    <citation type="journal article" date="2019" name="Int. J. Syst. Evol. Microbiol.">
        <title>The Global Catalogue of Microorganisms (GCM) 10K type strain sequencing project: providing services to taxonomists for standard genome sequencing and annotation.</title>
        <authorList>
            <consortium name="The Broad Institute Genomics Platform"/>
            <consortium name="The Broad Institute Genome Sequencing Center for Infectious Disease"/>
            <person name="Wu L."/>
            <person name="Ma J."/>
        </authorList>
    </citation>
    <scope>NUCLEOTIDE SEQUENCE [LARGE SCALE GENOMIC DNA]</scope>
    <source>
        <strain evidence="6">CECT 7069</strain>
    </source>
</reference>
<feature type="transmembrane region" description="Helical" evidence="3">
    <location>
        <begin position="486"/>
        <end position="510"/>
    </location>
</feature>
<dbReference type="InterPro" id="IPR010090">
    <property type="entry name" value="Phage_tape_meas"/>
</dbReference>
<sequence>MAKGFSVFVDIGGRINGSLPAAIKGAESQVAALGRRVRGINASVSTAVSNAGRGVSAAGKRLQDTGRNVTTAVSAPLGLLGLGAGKMAFEFEKAGNMLEALGDATEAQRADFERFANDLNKKYPQSLAGIITTGNEMLKGGFNFDQMKGSIDQTLATAVLGEMTPAEVGNMMARTINSFQLPMKTYAESMRSSQRVSDQMTFAAVKTTASLKDMGEMYRYVGGASSAAGISLEQASAFAMAFAKNGSVGSDAGVAMRSAIVRMVKMPPKALAAMERVGMKLGDYVGKGARKVTSGSIISGLQADGIDATPVKRQIDKALNDKALAGSPVKLSAAITKIIQSGVAGAGKDAVDSKVLAENVQSSIVAAGSKIDLMKFFTDLKSKMDKGEVTLGDVATILEGRHASRYMALLQSDLPALLKQIETESDGYTQSRYGTVLKGIVGPVYEVSAAIEKLSVALGRATFPTLAVGLSAVADGIQSFSEKSPALMRIVGALGLAAIALGPFLMAAGATLRVVGMLARGLGLLATAATFGLASKLVMISAAIRGFAAAQVAVAVASIMRLRTALVGLMLLGAVGGRGAVFGALALGARALIPALLALLNPVKLVTSALKLLRFALLGTGVGAILLGIGAAGAFIYKNWNGLGKAFTTFKAGFMAALGPEAQSALKPVTSLLTAIGKAWDDLTGKKPDGTLMMWGFSLGRSLGTAARSLRELAPLFNIVGGAWIKLRDYFASGSGNLFANTAREIETIKGVFTGLVDVFETVRAKIAEVPAAFEMLKTKAQEGYNAVLAINWGGLGSAIIDAIVSGVSGAAGRLVDAVKGAAQRAWEGAKGAIGLGGGGGGGAAPRAAAPSGPAVAGARALGGPVRGGLPYLVGERGPEIFVPNATGRIETNGTLRKLSDAGRSPLATPAMPSAAMPTAPAAQAGVAPVSMERIAAVGRQDGRPALRTPSAGDVARVGGSGGETQTRNVRGGDVKVELNISGGNGGATDIAREAERAVRRVLAQYESDQRGLLSD</sequence>
<evidence type="ECO:0000313" key="6">
    <source>
        <dbReference type="Proteomes" id="UP001224644"/>
    </source>
</evidence>
<keyword evidence="6" id="KW-1185">Reference proteome</keyword>
<dbReference type="EMBL" id="JAUFPX010000015">
    <property type="protein sequence ID" value="MDN3592123.1"/>
    <property type="molecule type" value="Genomic_DNA"/>
</dbReference>